<dbReference type="GO" id="GO:0003924">
    <property type="term" value="F:GTPase activity"/>
    <property type="evidence" value="ECO:0000318"/>
    <property type="project" value="GO_Central"/>
</dbReference>
<dbReference type="GO" id="GO:0016791">
    <property type="term" value="F:phosphatase activity"/>
    <property type="evidence" value="ECO:0007669"/>
    <property type="project" value="UniProtKB-ARBA"/>
</dbReference>
<dbReference type="Pfam" id="PF00503">
    <property type="entry name" value="G-alpha"/>
    <property type="match status" value="1"/>
</dbReference>
<keyword evidence="4" id="KW-0807">Transducer</keyword>
<dbReference type="GO" id="GO:0046872">
    <property type="term" value="F:metal ion binding"/>
    <property type="evidence" value="ECO:0007669"/>
    <property type="project" value="UniProtKB-KW"/>
</dbReference>
<dbReference type="InterPro" id="IPR033379">
    <property type="entry name" value="Acid_Pase_AS"/>
</dbReference>
<evidence type="ECO:0000256" key="2">
    <source>
        <dbReference type="ARBA" id="ARBA00022741"/>
    </source>
</evidence>
<accession>A0A2A6D0H1</accession>
<keyword evidence="9" id="KW-1185">Reference proteome</keyword>
<dbReference type="SMART" id="SM00275">
    <property type="entry name" value="G_alpha"/>
    <property type="match status" value="1"/>
</dbReference>
<dbReference type="SUPFAM" id="SSF52540">
    <property type="entry name" value="P-loop containing nucleoside triphosphate hydrolases"/>
    <property type="match status" value="1"/>
</dbReference>
<dbReference type="FunFam" id="3.40.50.300:FF:003469">
    <property type="entry name" value="Uncharacterized protein"/>
    <property type="match status" value="1"/>
</dbReference>
<reference evidence="8" key="2">
    <citation type="submission" date="2022-06" db="UniProtKB">
        <authorList>
            <consortium name="EnsemblMetazoa"/>
        </authorList>
    </citation>
    <scope>IDENTIFICATION</scope>
    <source>
        <strain evidence="8">PS312</strain>
    </source>
</reference>
<evidence type="ECO:0000256" key="4">
    <source>
        <dbReference type="ARBA" id="ARBA00023224"/>
    </source>
</evidence>
<evidence type="ECO:0000256" key="5">
    <source>
        <dbReference type="PIRSR" id="PIRSR601019-1"/>
    </source>
</evidence>
<dbReference type="CDD" id="cd00066">
    <property type="entry name" value="G-alpha"/>
    <property type="match status" value="1"/>
</dbReference>
<dbReference type="EnsemblMetazoa" id="PPA21720.1">
    <property type="protein sequence ID" value="PPA21720.1"/>
    <property type="gene ID" value="WBGene00111274"/>
</dbReference>
<dbReference type="AlphaFoldDB" id="A0A2A6D0H1"/>
<dbReference type="InterPro" id="IPR001019">
    <property type="entry name" value="Gprotein_alpha_su"/>
</dbReference>
<dbReference type="GO" id="GO:0005525">
    <property type="term" value="F:GTP binding"/>
    <property type="evidence" value="ECO:0007669"/>
    <property type="project" value="UniProtKB-KW"/>
</dbReference>
<dbReference type="PROSITE" id="PS51882">
    <property type="entry name" value="G_ALPHA"/>
    <property type="match status" value="1"/>
</dbReference>
<name>A0A2A6D0H1_PRIPA</name>
<dbReference type="Gene3D" id="3.40.50.300">
    <property type="entry name" value="P-loop containing nucleotide triphosphate hydrolases"/>
    <property type="match status" value="1"/>
</dbReference>
<dbReference type="InterPro" id="IPR029033">
    <property type="entry name" value="His_PPase_superfam"/>
</dbReference>
<accession>A0A8R1YMX9</accession>
<dbReference type="InterPro" id="IPR011025">
    <property type="entry name" value="GproteinA_insert"/>
</dbReference>
<evidence type="ECO:0000313" key="9">
    <source>
        <dbReference type="Proteomes" id="UP000005239"/>
    </source>
</evidence>
<dbReference type="Gene3D" id="1.10.400.10">
    <property type="entry name" value="GI Alpha 1, domain 2-like"/>
    <property type="match status" value="1"/>
</dbReference>
<dbReference type="InterPro" id="IPR027417">
    <property type="entry name" value="P-loop_NTPase"/>
</dbReference>
<dbReference type="Proteomes" id="UP000005239">
    <property type="component" value="Unassembled WGS sequence"/>
</dbReference>
<feature type="binding site" evidence="6">
    <location>
        <position position="222"/>
    </location>
    <ligand>
        <name>Mg(2+)</name>
        <dbReference type="ChEBI" id="CHEBI:18420"/>
    </ligand>
</feature>
<dbReference type="GO" id="GO:0005737">
    <property type="term" value="C:cytoplasm"/>
    <property type="evidence" value="ECO:0000318"/>
    <property type="project" value="GO_Central"/>
</dbReference>
<dbReference type="SUPFAM" id="SSF53254">
    <property type="entry name" value="Phosphoglycerate mutase-like"/>
    <property type="match status" value="1"/>
</dbReference>
<keyword evidence="2 5" id="KW-0547">Nucleotide-binding</keyword>
<dbReference type="GO" id="GO:0007188">
    <property type="term" value="P:adenylate cyclase-modulating G protein-coupled receptor signaling pathway"/>
    <property type="evidence" value="ECO:0000318"/>
    <property type="project" value="GO_Central"/>
</dbReference>
<dbReference type="GO" id="GO:0001664">
    <property type="term" value="F:G protein-coupled receptor binding"/>
    <property type="evidence" value="ECO:0000318"/>
    <property type="project" value="GO_Central"/>
</dbReference>
<dbReference type="GO" id="GO:0031683">
    <property type="term" value="F:G-protein beta/gamma-subunit complex binding"/>
    <property type="evidence" value="ECO:0000318"/>
    <property type="project" value="GO_Central"/>
</dbReference>
<reference evidence="9" key="1">
    <citation type="journal article" date="2008" name="Nat. Genet.">
        <title>The Pristionchus pacificus genome provides a unique perspective on nematode lifestyle and parasitism.</title>
        <authorList>
            <person name="Dieterich C."/>
            <person name="Clifton S.W."/>
            <person name="Schuster L.N."/>
            <person name="Chinwalla A."/>
            <person name="Delehaunty K."/>
            <person name="Dinkelacker I."/>
            <person name="Fulton L."/>
            <person name="Fulton R."/>
            <person name="Godfrey J."/>
            <person name="Minx P."/>
            <person name="Mitreva M."/>
            <person name="Roeseler W."/>
            <person name="Tian H."/>
            <person name="Witte H."/>
            <person name="Yang S.P."/>
            <person name="Wilson R.K."/>
            <person name="Sommer R.J."/>
        </authorList>
    </citation>
    <scope>NUCLEOTIDE SEQUENCE [LARGE SCALE GENOMIC DNA]</scope>
    <source>
        <strain evidence="9">PS312</strain>
    </source>
</reference>
<feature type="binding site" evidence="5">
    <location>
        <position position="388"/>
    </location>
    <ligand>
        <name>GTP</name>
        <dbReference type="ChEBI" id="CHEBI:37565"/>
    </ligand>
</feature>
<evidence type="ECO:0000256" key="3">
    <source>
        <dbReference type="ARBA" id="ARBA00023134"/>
    </source>
</evidence>
<dbReference type="CDD" id="cd07061">
    <property type="entry name" value="HP_HAP_like"/>
    <property type="match status" value="1"/>
</dbReference>
<feature type="binding site" evidence="5">
    <location>
        <begin position="331"/>
        <end position="334"/>
    </location>
    <ligand>
        <name>GTP</name>
        <dbReference type="ChEBI" id="CHEBI:37565"/>
    </ligand>
</feature>
<feature type="binding site" evidence="6">
    <location>
        <position position="89"/>
    </location>
    <ligand>
        <name>Mg(2+)</name>
        <dbReference type="ChEBI" id="CHEBI:18420"/>
    </ligand>
</feature>
<keyword evidence="6" id="KW-0460">Magnesium</keyword>
<evidence type="ECO:0000313" key="8">
    <source>
        <dbReference type="EnsemblMetazoa" id="PPA21720.1"/>
    </source>
</evidence>
<feature type="compositionally biased region" description="Pro residues" evidence="7">
    <location>
        <begin position="1"/>
        <end position="11"/>
    </location>
</feature>
<protein>
    <submittedName>
        <fullName evidence="8">ADP ribosylation factor</fullName>
    </submittedName>
</protein>
<evidence type="ECO:0000256" key="6">
    <source>
        <dbReference type="PIRSR" id="PIRSR601019-2"/>
    </source>
</evidence>
<keyword evidence="1 6" id="KW-0479">Metal-binding</keyword>
<proteinExistence type="predicted"/>
<dbReference type="Pfam" id="PF00328">
    <property type="entry name" value="His_Phos_2"/>
    <property type="match status" value="1"/>
</dbReference>
<dbReference type="SUPFAM" id="SSF47895">
    <property type="entry name" value="Transducin (alpha subunit), insertion domain"/>
    <property type="match status" value="1"/>
</dbReference>
<dbReference type="PANTHER" id="PTHR10218:SF302">
    <property type="entry name" value="GUANINE NUCLEOTIDE-BINDING PROTEIN ALPHA-5 SUBUNIT"/>
    <property type="match status" value="1"/>
</dbReference>
<evidence type="ECO:0000256" key="7">
    <source>
        <dbReference type="SAM" id="MobiDB-lite"/>
    </source>
</evidence>
<dbReference type="PRINTS" id="PR00318">
    <property type="entry name" value="GPROTEINA"/>
</dbReference>
<feature type="region of interest" description="Disordered" evidence="7">
    <location>
        <begin position="1"/>
        <end position="26"/>
    </location>
</feature>
<dbReference type="InterPro" id="IPR000560">
    <property type="entry name" value="His_Pase_clade-2"/>
</dbReference>
<sequence>MGTPICKPPKPTGVEYQQESHDGENATSMTEVSLNGVNATINNNNILFRDVKTQGSISNHIDRSLQKQKKEELSRLKILLLGGADAGKSTIVKQMRILHMNGFSAEEMHSFQKYLRYNLFQIFHMIAMGVQECILSIPDFEKDIIEQFAQGLSWIIDIDVSNEIDALNSFLKLDCVAHFMEIYPNYSSLPDNAHYYMPKVSEMLSPSYMPTADDVLHLRIPTTHVNEINFTFSTCTIRLIDVGGQRTYRKKWIHCFDGVAAVLFVASMAAYDQSLDEVDSTIKPILYKDVFAMEPDKPQKVQNRLRDSAHLFGEMLRSKFLTSSAFILFLNKKDLFHKKLPNSPLGNYLHGFKGSDFNSACEFLKTYFLKRKSKKDKDRKIYSHYTCATDTQNVEFVFKATCDIVLQKNLNSSGIHHLQRADFASEETSHSDPSSVENEFVVDSELERKEMLISPESKVFTMIPIIALITLHIATALATEELVYVQTLWRHGDRIPKDTYPSDPYQKEYWGMPWGEITEDGLQHQFQQGENLRSLYIDSGFLGGAYNREEVVVRSADTPRCIQSALSNMAGFYVDSPAALSSVLPNWPSGWIPVPVHSEPKKEDRQLQPGVSCPKADKLSSARQNTRKFQDYLASNWNLYALLMQFGGQGAVDFNFDVLKDWFSTLRVEKEQFHLPLPEWITDDVYNQLKSVFLAGNDFVDGAEGFDVKQDDELVTLRGGYLLHEWRSNLKDASTKKNAIKYHAYSAHDHTITALLHTLGAKKSVIGDDIPHYTATLVNELWKKNGEYFVKFLFIDDFSSPARPITRLINACPNDSDLCPLQQFLDNSDKFSTKKDSACDV</sequence>
<dbReference type="GO" id="GO:0005834">
    <property type="term" value="C:heterotrimeric G-protein complex"/>
    <property type="evidence" value="ECO:0000318"/>
    <property type="project" value="GO_Central"/>
</dbReference>
<keyword evidence="3 5" id="KW-0342">GTP-binding</keyword>
<organism evidence="8 9">
    <name type="scientific">Pristionchus pacificus</name>
    <name type="common">Parasitic nematode worm</name>
    <dbReference type="NCBI Taxonomy" id="54126"/>
    <lineage>
        <taxon>Eukaryota</taxon>
        <taxon>Metazoa</taxon>
        <taxon>Ecdysozoa</taxon>
        <taxon>Nematoda</taxon>
        <taxon>Chromadorea</taxon>
        <taxon>Rhabditida</taxon>
        <taxon>Rhabditina</taxon>
        <taxon>Diplogasteromorpha</taxon>
        <taxon>Diplogasteroidea</taxon>
        <taxon>Neodiplogasteridae</taxon>
        <taxon>Pristionchus</taxon>
    </lineage>
</organism>
<dbReference type="PANTHER" id="PTHR10218">
    <property type="entry name" value="GTP-BINDING PROTEIN ALPHA SUBUNIT"/>
    <property type="match status" value="1"/>
</dbReference>
<feature type="binding site" evidence="5">
    <location>
        <begin position="241"/>
        <end position="245"/>
    </location>
    <ligand>
        <name>GTP</name>
        <dbReference type="ChEBI" id="CHEBI:37565"/>
    </ligand>
</feature>
<gene>
    <name evidence="8" type="primary">WBGene00111274</name>
</gene>
<dbReference type="Gene3D" id="3.40.50.1240">
    <property type="entry name" value="Phosphoglycerate mutase-like"/>
    <property type="match status" value="1"/>
</dbReference>
<evidence type="ECO:0000256" key="1">
    <source>
        <dbReference type="ARBA" id="ARBA00022723"/>
    </source>
</evidence>
<feature type="binding site" evidence="5">
    <location>
        <begin position="216"/>
        <end position="222"/>
    </location>
    <ligand>
        <name>GTP</name>
        <dbReference type="ChEBI" id="CHEBI:37565"/>
    </ligand>
</feature>
<dbReference type="PROSITE" id="PS00616">
    <property type="entry name" value="HIS_ACID_PHOSPHAT_1"/>
    <property type="match status" value="1"/>
</dbReference>